<dbReference type="STRING" id="1526658.BHK69_10125"/>
<dbReference type="RefSeq" id="WP_069689991.1">
    <property type="nucleotide sequence ID" value="NZ_CP017147.1"/>
</dbReference>
<dbReference type="SUPFAM" id="SSF53187">
    <property type="entry name" value="Zn-dependent exopeptidases"/>
    <property type="match status" value="1"/>
</dbReference>
<evidence type="ECO:0000313" key="4">
    <source>
        <dbReference type="EMBL" id="AOO80773.1"/>
    </source>
</evidence>
<name>A0A1D7U080_9HYPH</name>
<evidence type="ECO:0000256" key="2">
    <source>
        <dbReference type="SAM" id="SignalP"/>
    </source>
</evidence>
<dbReference type="CDD" id="cd06242">
    <property type="entry name" value="M14-like"/>
    <property type="match status" value="1"/>
</dbReference>
<dbReference type="AlphaFoldDB" id="A0A1D7U080"/>
<gene>
    <name evidence="4" type="ORF">BHK69_10125</name>
</gene>
<feature type="chain" id="PRO_5009099854" description="Peptidase M14 domain-containing protein" evidence="2">
    <location>
        <begin position="21"/>
        <end position="553"/>
    </location>
</feature>
<feature type="signal peptide" evidence="2">
    <location>
        <begin position="1"/>
        <end position="20"/>
    </location>
</feature>
<feature type="domain" description="Peptidase M14" evidence="3">
    <location>
        <begin position="67"/>
        <end position="349"/>
    </location>
</feature>
<evidence type="ECO:0000259" key="3">
    <source>
        <dbReference type="PROSITE" id="PS52035"/>
    </source>
</evidence>
<dbReference type="PROSITE" id="PS52035">
    <property type="entry name" value="PEPTIDASE_M14"/>
    <property type="match status" value="1"/>
</dbReference>
<evidence type="ECO:0000256" key="1">
    <source>
        <dbReference type="PROSITE-ProRule" id="PRU01379"/>
    </source>
</evidence>
<dbReference type="GO" id="GO:0004181">
    <property type="term" value="F:metallocarboxypeptidase activity"/>
    <property type="evidence" value="ECO:0007669"/>
    <property type="project" value="InterPro"/>
</dbReference>
<organism evidence="4 5">
    <name type="scientific">Bosea vaviloviae</name>
    <dbReference type="NCBI Taxonomy" id="1526658"/>
    <lineage>
        <taxon>Bacteria</taxon>
        <taxon>Pseudomonadati</taxon>
        <taxon>Pseudomonadota</taxon>
        <taxon>Alphaproteobacteria</taxon>
        <taxon>Hyphomicrobiales</taxon>
        <taxon>Boseaceae</taxon>
        <taxon>Bosea</taxon>
    </lineage>
</organism>
<dbReference type="GO" id="GO:0008270">
    <property type="term" value="F:zinc ion binding"/>
    <property type="evidence" value="ECO:0007669"/>
    <property type="project" value="InterPro"/>
</dbReference>
<proteinExistence type="inferred from homology"/>
<dbReference type="Proteomes" id="UP000094969">
    <property type="component" value="Chromosome"/>
</dbReference>
<feature type="active site" description="Proton donor/acceptor" evidence="1">
    <location>
        <position position="320"/>
    </location>
</feature>
<protein>
    <recommendedName>
        <fullName evidence="3">Peptidase M14 domain-containing protein</fullName>
    </recommendedName>
</protein>
<evidence type="ECO:0000313" key="5">
    <source>
        <dbReference type="Proteomes" id="UP000094969"/>
    </source>
</evidence>
<dbReference type="InterPro" id="IPR000834">
    <property type="entry name" value="Peptidase_M14"/>
</dbReference>
<dbReference type="EMBL" id="CP017147">
    <property type="protein sequence ID" value="AOO80773.1"/>
    <property type="molecule type" value="Genomic_DNA"/>
</dbReference>
<dbReference type="Gene3D" id="3.40.630.10">
    <property type="entry name" value="Zn peptidases"/>
    <property type="match status" value="1"/>
</dbReference>
<sequence length="553" mass="57722">MLRFLGVFWLGFVLTAAALAQEAPARGELQQAPALLARYADVPVTLRSPFFAEGRAGSYDPGREAAGFTTQAEMEAFIAALGNAANLGIGSLGRSLEGRNIPYLLFTAEGARSLEEAARNQPVDRPVVWLIGQHHGNEPAGGEAMLALAKDLASGGELAELTRALTIVIVPRSNPDGAAAFTRDTAAKADPNRDHLLLTLPETRVLQMAAATLPPDLVIDAHEFTVGGRWLAKFEALHATDFVYMRATHPLVPARATVLADQLFLPAIEAAAASAGLTAYVYQTSPNARPEDKTVATGGNAAGIARNAFGLMGAVSILLETRGVGIGAQGFQRRVATHYLAAIGALRAAAADPARLRRAVAEGRQEAARSHADLVVAHRVPVVQGFVPLVDPVTAAPRPTAVPFIDARHIEPTVVRPRPAGYWLADGEATAPVREALARRGIRSCILTAPATVSGAEAFIVTARRQVDRRAINPEGGVSTKSERDAAPVTLPAGSSYVPVEQPLVGLVVASLDPDAAGGFVSAGLFPGEVGARLPLLRLPAGAGAIDCPTKAN</sequence>
<dbReference type="Pfam" id="PF00246">
    <property type="entry name" value="Peptidase_M14"/>
    <property type="match status" value="1"/>
</dbReference>
<reference evidence="4 5" key="1">
    <citation type="journal article" date="2015" name="Antonie Van Leeuwenhoek">
        <title>Bosea vaviloviae sp. nov., a new species of slow-growing rhizobia isolated from nodules of the relict species Vavilovia formosa (Stev.) Fed.</title>
        <authorList>
            <person name="Safronova V.I."/>
            <person name="Kuznetsova I.G."/>
            <person name="Sazanova A.L."/>
            <person name="Kimeklis A.K."/>
            <person name="Belimov A.A."/>
            <person name="Andronov E.E."/>
            <person name="Pinaev A.G."/>
            <person name="Chizhevskaya E.P."/>
            <person name="Pukhaev A.R."/>
            <person name="Popov K.P."/>
            <person name="Willems A."/>
            <person name="Tikhonovich I.A."/>
        </authorList>
    </citation>
    <scope>NUCLEOTIDE SEQUENCE [LARGE SCALE GENOMIC DNA]</scope>
    <source>
        <strain evidence="4 5">Vaf18</strain>
    </source>
</reference>
<dbReference type="OrthoDB" id="9767214at2"/>
<keyword evidence="2" id="KW-0732">Signal</keyword>
<accession>A0A1D7U080</accession>
<keyword evidence="5" id="KW-1185">Reference proteome</keyword>
<dbReference type="KEGG" id="bvv:BHK69_10125"/>
<comment type="similarity">
    <text evidence="1">Belongs to the peptidase M14 family.</text>
</comment>
<dbReference type="GO" id="GO:0006508">
    <property type="term" value="P:proteolysis"/>
    <property type="evidence" value="ECO:0007669"/>
    <property type="project" value="InterPro"/>
</dbReference>